<comment type="caution">
    <text evidence="1">The sequence shown here is derived from an EMBL/GenBank/DDBJ whole genome shotgun (WGS) entry which is preliminary data.</text>
</comment>
<dbReference type="AlphaFoldDB" id="A0A397S9J8"/>
<reference evidence="1 2" key="1">
    <citation type="submission" date="2018-06" db="EMBL/GenBank/DDBJ databases">
        <title>Comparative genomics reveals the genomic features of Rhizophagus irregularis, R. cerebriforme, R. diaphanum and Gigaspora rosea, and their symbiotic lifestyle signature.</title>
        <authorList>
            <person name="Morin E."/>
            <person name="San Clemente H."/>
            <person name="Chen E.C.H."/>
            <person name="De La Providencia I."/>
            <person name="Hainaut M."/>
            <person name="Kuo A."/>
            <person name="Kohler A."/>
            <person name="Murat C."/>
            <person name="Tang N."/>
            <person name="Roy S."/>
            <person name="Loubradou J."/>
            <person name="Henrissat B."/>
            <person name="Grigoriev I.V."/>
            <person name="Corradi N."/>
            <person name="Roux C."/>
            <person name="Martin F.M."/>
        </authorList>
    </citation>
    <scope>NUCLEOTIDE SEQUENCE [LARGE SCALE GENOMIC DNA]</scope>
    <source>
        <strain evidence="1 2">DAOM 227022</strain>
    </source>
</reference>
<evidence type="ECO:0008006" key="3">
    <source>
        <dbReference type="Google" id="ProtNLM"/>
    </source>
</evidence>
<accession>A0A397S9J8</accession>
<evidence type="ECO:0000313" key="2">
    <source>
        <dbReference type="Proteomes" id="UP000265703"/>
    </source>
</evidence>
<sequence>NHEPFSQEEKNYIYEKARNYQKTNNKIQWTKLQAEMKMKIGKFRSRNDLKNICNAKKRRFKAENRVEMVPDNEDEYESEYVDELKTKMSLYMKMNMLLIKTNIQFNSFV</sequence>
<feature type="non-terminal residue" evidence="1">
    <location>
        <position position="1"/>
    </location>
</feature>
<keyword evidence="2" id="KW-1185">Reference proteome</keyword>
<dbReference type="Proteomes" id="UP000265703">
    <property type="component" value="Unassembled WGS sequence"/>
</dbReference>
<protein>
    <recommendedName>
        <fullName evidence="3">Myb-like domain-containing protein</fullName>
    </recommendedName>
</protein>
<organism evidence="1 2">
    <name type="scientific">Glomus cerebriforme</name>
    <dbReference type="NCBI Taxonomy" id="658196"/>
    <lineage>
        <taxon>Eukaryota</taxon>
        <taxon>Fungi</taxon>
        <taxon>Fungi incertae sedis</taxon>
        <taxon>Mucoromycota</taxon>
        <taxon>Glomeromycotina</taxon>
        <taxon>Glomeromycetes</taxon>
        <taxon>Glomerales</taxon>
        <taxon>Glomeraceae</taxon>
        <taxon>Glomus</taxon>
    </lineage>
</organism>
<gene>
    <name evidence="1" type="ORF">C1645_838296</name>
</gene>
<proteinExistence type="predicted"/>
<evidence type="ECO:0000313" key="1">
    <source>
        <dbReference type="EMBL" id="RIA80667.1"/>
    </source>
</evidence>
<dbReference type="OrthoDB" id="2364260at2759"/>
<name>A0A397S9J8_9GLOM</name>
<dbReference type="EMBL" id="QKYT01000922">
    <property type="protein sequence ID" value="RIA80667.1"/>
    <property type="molecule type" value="Genomic_DNA"/>
</dbReference>